<evidence type="ECO:0000256" key="6">
    <source>
        <dbReference type="SAM" id="Phobius"/>
    </source>
</evidence>
<keyword evidence="4 6" id="KW-1133">Transmembrane helix</keyword>
<dbReference type="InterPro" id="IPR032694">
    <property type="entry name" value="CopC/D"/>
</dbReference>
<keyword evidence="2" id="KW-1003">Cell membrane</keyword>
<sequence length="292" mass="31074">MLIASALCRFLALSCSVFLFGASAMLALSGSRGLSLAMEAALRRSLRAAAVVGALAVLCLLPLQAVSIAEDWRAAADLDMLATVAFQTRYGQAWCLRLLAILLFLAVILRANPGRNRLRALVAGAALLPLGLSGHAAMEEGWTGCAHAANDMLHSLAAGFWLGSLPVFLLLLRQWREPAHRPDALRALMRFSNAGHVAVVVLLITGVVNAALILRTASPDPASGYQQALAAKALLALAMVALAVVNRYRWVPRLRAEPEIALRHIRRNTIAELWAGAAVLLLVGLLGLLPPQ</sequence>
<protein>
    <submittedName>
        <fullName evidence="8">Inner membrane protein YebZ</fullName>
    </submittedName>
</protein>
<dbReference type="Proteomes" id="UP000494117">
    <property type="component" value="Unassembled WGS sequence"/>
</dbReference>
<dbReference type="InterPro" id="IPR008457">
    <property type="entry name" value="Cu-R_CopD_dom"/>
</dbReference>
<organism evidence="8 9">
    <name type="scientific">Achromobacter anxifer</name>
    <dbReference type="NCBI Taxonomy" id="1287737"/>
    <lineage>
        <taxon>Bacteria</taxon>
        <taxon>Pseudomonadati</taxon>
        <taxon>Pseudomonadota</taxon>
        <taxon>Betaproteobacteria</taxon>
        <taxon>Burkholderiales</taxon>
        <taxon>Alcaligenaceae</taxon>
        <taxon>Achromobacter</taxon>
    </lineage>
</organism>
<dbReference type="Pfam" id="PF05425">
    <property type="entry name" value="CopD"/>
    <property type="match status" value="1"/>
</dbReference>
<evidence type="ECO:0000256" key="1">
    <source>
        <dbReference type="ARBA" id="ARBA00004651"/>
    </source>
</evidence>
<dbReference type="GO" id="GO:0005886">
    <property type="term" value="C:plasma membrane"/>
    <property type="evidence" value="ECO:0007669"/>
    <property type="project" value="UniProtKB-SubCell"/>
</dbReference>
<comment type="subcellular location">
    <subcellularLocation>
        <location evidence="1">Cell membrane</location>
        <topology evidence="1">Multi-pass membrane protein</topology>
    </subcellularLocation>
</comment>
<evidence type="ECO:0000256" key="3">
    <source>
        <dbReference type="ARBA" id="ARBA00022692"/>
    </source>
</evidence>
<dbReference type="InterPro" id="IPR047689">
    <property type="entry name" value="CopD"/>
</dbReference>
<dbReference type="GO" id="GO:0006825">
    <property type="term" value="P:copper ion transport"/>
    <property type="evidence" value="ECO:0007669"/>
    <property type="project" value="InterPro"/>
</dbReference>
<evidence type="ECO:0000313" key="8">
    <source>
        <dbReference type="EMBL" id="CAB3849011.1"/>
    </source>
</evidence>
<evidence type="ECO:0000259" key="7">
    <source>
        <dbReference type="Pfam" id="PF05425"/>
    </source>
</evidence>
<dbReference type="PANTHER" id="PTHR34820:SF4">
    <property type="entry name" value="INNER MEMBRANE PROTEIN YEBZ"/>
    <property type="match status" value="1"/>
</dbReference>
<gene>
    <name evidence="8" type="primary">yebZ</name>
    <name evidence="8" type="ORF">LMG26858_01608</name>
</gene>
<dbReference type="RefSeq" id="WP_175206520.1">
    <property type="nucleotide sequence ID" value="NZ_CADILG010000008.1"/>
</dbReference>
<reference evidence="8 9" key="1">
    <citation type="submission" date="2020-04" db="EMBL/GenBank/DDBJ databases">
        <authorList>
            <person name="De Canck E."/>
        </authorList>
    </citation>
    <scope>NUCLEOTIDE SEQUENCE [LARGE SCALE GENOMIC DNA]</scope>
    <source>
        <strain evidence="8 9">LMG 26858</strain>
    </source>
</reference>
<name>A0A6S7DGW3_9BURK</name>
<accession>A0A6S7DGW3</accession>
<evidence type="ECO:0000256" key="2">
    <source>
        <dbReference type="ARBA" id="ARBA00022475"/>
    </source>
</evidence>
<evidence type="ECO:0000256" key="4">
    <source>
        <dbReference type="ARBA" id="ARBA00022989"/>
    </source>
</evidence>
<evidence type="ECO:0000256" key="5">
    <source>
        <dbReference type="ARBA" id="ARBA00023136"/>
    </source>
</evidence>
<feature type="domain" description="Copper resistance protein D" evidence="7">
    <location>
        <begin position="186"/>
        <end position="286"/>
    </location>
</feature>
<feature type="transmembrane region" description="Helical" evidence="6">
    <location>
        <begin position="269"/>
        <end position="289"/>
    </location>
</feature>
<feature type="transmembrane region" description="Helical" evidence="6">
    <location>
        <begin position="193"/>
        <end position="217"/>
    </location>
</feature>
<feature type="transmembrane region" description="Helical" evidence="6">
    <location>
        <begin position="153"/>
        <end position="172"/>
    </location>
</feature>
<feature type="transmembrane region" description="Helical" evidence="6">
    <location>
        <begin position="6"/>
        <end position="28"/>
    </location>
</feature>
<keyword evidence="9" id="KW-1185">Reference proteome</keyword>
<keyword evidence="3 6" id="KW-0812">Transmembrane</keyword>
<feature type="transmembrane region" description="Helical" evidence="6">
    <location>
        <begin position="48"/>
        <end position="69"/>
    </location>
</feature>
<feature type="transmembrane region" description="Helical" evidence="6">
    <location>
        <begin position="229"/>
        <end position="248"/>
    </location>
</feature>
<dbReference type="EMBL" id="CADILG010000008">
    <property type="protein sequence ID" value="CAB3849011.1"/>
    <property type="molecule type" value="Genomic_DNA"/>
</dbReference>
<feature type="transmembrane region" description="Helical" evidence="6">
    <location>
        <begin position="89"/>
        <end position="108"/>
    </location>
</feature>
<dbReference type="NCBIfam" id="NF033808">
    <property type="entry name" value="copper_CopD"/>
    <property type="match status" value="1"/>
</dbReference>
<dbReference type="AlphaFoldDB" id="A0A6S7DGW3"/>
<evidence type="ECO:0000313" key="9">
    <source>
        <dbReference type="Proteomes" id="UP000494117"/>
    </source>
</evidence>
<feature type="transmembrane region" description="Helical" evidence="6">
    <location>
        <begin position="120"/>
        <end position="138"/>
    </location>
</feature>
<keyword evidence="5 6" id="KW-0472">Membrane</keyword>
<proteinExistence type="predicted"/>
<dbReference type="PANTHER" id="PTHR34820">
    <property type="entry name" value="INNER MEMBRANE PROTEIN YEBZ"/>
    <property type="match status" value="1"/>
</dbReference>